<keyword evidence="3" id="KW-1185">Reference proteome</keyword>
<dbReference type="CDD" id="cd04859">
    <property type="entry name" value="Prim_Pol"/>
    <property type="match status" value="1"/>
</dbReference>
<dbReference type="Gene3D" id="3.30.720.160">
    <property type="entry name" value="Bifunctional DNA primase/polymerase, N-terminal"/>
    <property type="match status" value="1"/>
</dbReference>
<evidence type="ECO:0000259" key="1">
    <source>
        <dbReference type="SMART" id="SM00943"/>
    </source>
</evidence>
<gene>
    <name evidence="2" type="ordered locus">Psta_0257</name>
</gene>
<dbReference type="Proteomes" id="UP000001887">
    <property type="component" value="Chromosome"/>
</dbReference>
<dbReference type="SUPFAM" id="SSF56747">
    <property type="entry name" value="Prim-pol domain"/>
    <property type="match status" value="1"/>
</dbReference>
<dbReference type="KEGG" id="psl:Psta_0257"/>
<dbReference type="AlphaFoldDB" id="D2R1G7"/>
<dbReference type="EMBL" id="CP001848">
    <property type="protein sequence ID" value="ADB14952.1"/>
    <property type="molecule type" value="Genomic_DNA"/>
</dbReference>
<dbReference type="Pfam" id="PF09250">
    <property type="entry name" value="Prim-Pol"/>
    <property type="match status" value="1"/>
</dbReference>
<sequence>MENVVLTEGLRLHRLGLSLLPLHYKQKKPAVRSWKRYQTTRPDEATIYHWWANHPERGLAIVLGQVSSCIVARDFDTMEAYEQWAASFSELAAKLPTVETSRGRHVYARADFEAIRRRGKETIYEFDDGELRLSGCYVAAPPSMHPSGSQYRWLISMVELPPVVDVFSCGFVPCNREDRDYRENRANRVNPDDRADLATELPKKPKTLGTQVVALLKENNFAPEVWQQVLAAIEQTVPRQQGRRHEQVFHFCRVLKAIQEVADLDPNQLEEIVYLWWEQASKVSGTSWAETLQDFLEGWPKVEFPANSQPMKQILERAMIAETPAGVEFLRGEKLPLMLLKLCRELQRRNPNKEFYLSCRIAGELCGVNHVTANRWLSLFERRGFLEVVERGSNRKGGQATRYRYVRPL</sequence>
<feature type="domain" description="DNA primase/polymerase bifunctional N-terminal" evidence="1">
    <location>
        <begin position="9"/>
        <end position="164"/>
    </location>
</feature>
<dbReference type="SMART" id="SM00943">
    <property type="entry name" value="Prim-Pol"/>
    <property type="match status" value="1"/>
</dbReference>
<reference evidence="2 3" key="1">
    <citation type="journal article" date="2009" name="Stand. Genomic Sci.">
        <title>Complete genome sequence of Pirellula staleyi type strain (ATCC 27377).</title>
        <authorList>
            <person name="Clum A."/>
            <person name="Tindall B.J."/>
            <person name="Sikorski J."/>
            <person name="Ivanova N."/>
            <person name="Mavrommatis K."/>
            <person name="Lucas S."/>
            <person name="Glavina del Rio T."/>
            <person name="Nolan M."/>
            <person name="Chen F."/>
            <person name="Tice H."/>
            <person name="Pitluck S."/>
            <person name="Cheng J.F."/>
            <person name="Chertkov O."/>
            <person name="Brettin T."/>
            <person name="Han C."/>
            <person name="Detter J.C."/>
            <person name="Kuske C."/>
            <person name="Bruce D."/>
            <person name="Goodwin L."/>
            <person name="Ovchinikova G."/>
            <person name="Pati A."/>
            <person name="Mikhailova N."/>
            <person name="Chen A."/>
            <person name="Palaniappan K."/>
            <person name="Land M."/>
            <person name="Hauser L."/>
            <person name="Chang Y.J."/>
            <person name="Jeffries C.D."/>
            <person name="Chain P."/>
            <person name="Rohde M."/>
            <person name="Goker M."/>
            <person name="Bristow J."/>
            <person name="Eisen J.A."/>
            <person name="Markowitz V."/>
            <person name="Hugenholtz P."/>
            <person name="Kyrpides N.C."/>
            <person name="Klenk H.P."/>
            <person name="Lapidus A."/>
        </authorList>
    </citation>
    <scope>NUCLEOTIDE SEQUENCE [LARGE SCALE GENOMIC DNA]</scope>
    <source>
        <strain evidence="3">ATCC 27377 / DSM 6068 / ICPB 4128</strain>
    </source>
</reference>
<dbReference type="eggNOG" id="COG5519">
    <property type="taxonomic scope" value="Bacteria"/>
</dbReference>
<dbReference type="InterPro" id="IPR015330">
    <property type="entry name" value="DNA_primase/pol_bifunc_N"/>
</dbReference>
<evidence type="ECO:0000313" key="2">
    <source>
        <dbReference type="EMBL" id="ADB14952.1"/>
    </source>
</evidence>
<name>D2R1G7_PIRSD</name>
<dbReference type="OrthoDB" id="247920at2"/>
<organism evidence="2 3">
    <name type="scientific">Pirellula staleyi (strain ATCC 27377 / DSM 6068 / ICPB 4128)</name>
    <name type="common">Pirella staleyi</name>
    <dbReference type="NCBI Taxonomy" id="530564"/>
    <lineage>
        <taxon>Bacteria</taxon>
        <taxon>Pseudomonadati</taxon>
        <taxon>Planctomycetota</taxon>
        <taxon>Planctomycetia</taxon>
        <taxon>Pirellulales</taxon>
        <taxon>Pirellulaceae</taxon>
        <taxon>Pirellula</taxon>
    </lineage>
</organism>
<protein>
    <submittedName>
        <fullName evidence="2">Bifunctional DNA primase/polymerase</fullName>
    </submittedName>
</protein>
<proteinExistence type="predicted"/>
<dbReference type="HOGENOM" id="CLU_672416_0_0_0"/>
<evidence type="ECO:0000313" key="3">
    <source>
        <dbReference type="Proteomes" id="UP000001887"/>
    </source>
</evidence>
<accession>D2R1G7</accession>